<proteinExistence type="predicted"/>
<gene>
    <name evidence="1" type="ORF">LCGC14_1303160</name>
</gene>
<reference evidence="1" key="1">
    <citation type="journal article" date="2015" name="Nature">
        <title>Complex archaea that bridge the gap between prokaryotes and eukaryotes.</title>
        <authorList>
            <person name="Spang A."/>
            <person name="Saw J.H."/>
            <person name="Jorgensen S.L."/>
            <person name="Zaremba-Niedzwiedzka K."/>
            <person name="Martijn J."/>
            <person name="Lind A.E."/>
            <person name="van Eijk R."/>
            <person name="Schleper C."/>
            <person name="Guy L."/>
            <person name="Ettema T.J."/>
        </authorList>
    </citation>
    <scope>NUCLEOTIDE SEQUENCE</scope>
</reference>
<evidence type="ECO:0000313" key="1">
    <source>
        <dbReference type="EMBL" id="KKM84041.1"/>
    </source>
</evidence>
<dbReference type="AlphaFoldDB" id="A0A0F9L9J2"/>
<comment type="caution">
    <text evidence="1">The sequence shown here is derived from an EMBL/GenBank/DDBJ whole genome shotgun (WGS) entry which is preliminary data.</text>
</comment>
<accession>A0A0F9L9J2</accession>
<name>A0A0F9L9J2_9ZZZZ</name>
<organism evidence="1">
    <name type="scientific">marine sediment metagenome</name>
    <dbReference type="NCBI Taxonomy" id="412755"/>
    <lineage>
        <taxon>unclassified sequences</taxon>
        <taxon>metagenomes</taxon>
        <taxon>ecological metagenomes</taxon>
    </lineage>
</organism>
<protein>
    <submittedName>
        <fullName evidence="1">Uncharacterized protein</fullName>
    </submittedName>
</protein>
<feature type="non-terminal residue" evidence="1">
    <location>
        <position position="42"/>
    </location>
</feature>
<dbReference type="EMBL" id="LAZR01007624">
    <property type="protein sequence ID" value="KKM84041.1"/>
    <property type="molecule type" value="Genomic_DNA"/>
</dbReference>
<sequence>MKIKKRKYSQNPLTKVYNDDGFSALKKIGEEFGTTDRSYRRL</sequence>